<dbReference type="PROSITE" id="PS00095">
    <property type="entry name" value="C5_MTASE_2"/>
    <property type="match status" value="1"/>
</dbReference>
<evidence type="ECO:0000256" key="6">
    <source>
        <dbReference type="RuleBase" id="RU000416"/>
    </source>
</evidence>
<name>A0ABV3YA76_FUSVC</name>
<evidence type="ECO:0000256" key="2">
    <source>
        <dbReference type="ARBA" id="ARBA00022679"/>
    </source>
</evidence>
<sequence>MKPIAIDLFCGAGGMSEGILQAGFHIIFSNEISKDASETYRKRHEQLGLEQGKNTWLEVADIKNITGTYIKKKISELKDFKENKNIEIDAIFGGPPCQGFSRAGKQEVNDIRNLLFKEYLRVVSEIKPKYLVFENVPGIVDIKFKNFISDFNNESYKNKNAIDIIRNELKKIGYNLLEPRILNASNYGVPQNRHRLILIGFRNDMKEPKYPKEFKQKVTLREALSDLTNYELDNKKYQNSSKKGRTKNIVTNETILEKKKYNNDLSKHYNYIEERFSLLNEGESNSQLRKRLIKNGLEITKYPNLLEYLSNRLIISKSEIVKKCKNLSKENKLLDLIVTKKNSRIKLYLDKPSNTVLTLPDDLILPICNRICSVREFARLQSFDDSFVFYGKRTTGGKARKNEVPQYTQVGNAVPPLLAKAIALEIYKVLKKE</sequence>
<evidence type="ECO:0000256" key="7">
    <source>
        <dbReference type="RuleBase" id="RU000417"/>
    </source>
</evidence>
<protein>
    <recommendedName>
        <fullName evidence="7">Cytosine-specific methyltransferase</fullName>
        <ecNumber evidence="7">2.1.1.37</ecNumber>
    </recommendedName>
</protein>
<evidence type="ECO:0000256" key="1">
    <source>
        <dbReference type="ARBA" id="ARBA00022603"/>
    </source>
</evidence>
<dbReference type="PROSITE" id="PS00094">
    <property type="entry name" value="C5_MTASE_1"/>
    <property type="match status" value="1"/>
</dbReference>
<evidence type="ECO:0000256" key="5">
    <source>
        <dbReference type="PROSITE-ProRule" id="PRU01016"/>
    </source>
</evidence>
<dbReference type="SUPFAM" id="SSF53335">
    <property type="entry name" value="S-adenosyl-L-methionine-dependent methyltransferases"/>
    <property type="match status" value="1"/>
</dbReference>
<keyword evidence="2 5" id="KW-0808">Transferase</keyword>
<dbReference type="InterPro" id="IPR031303">
    <property type="entry name" value="C5_meth_CS"/>
</dbReference>
<dbReference type="EC" id="2.1.1.37" evidence="7"/>
<dbReference type="GO" id="GO:0003886">
    <property type="term" value="F:DNA (cytosine-5-)-methyltransferase activity"/>
    <property type="evidence" value="ECO:0007669"/>
    <property type="project" value="UniProtKB-EC"/>
</dbReference>
<dbReference type="InterPro" id="IPR001525">
    <property type="entry name" value="C5_MeTfrase"/>
</dbReference>
<evidence type="ECO:0000256" key="3">
    <source>
        <dbReference type="ARBA" id="ARBA00022691"/>
    </source>
</evidence>
<dbReference type="InterPro" id="IPR029063">
    <property type="entry name" value="SAM-dependent_MTases_sf"/>
</dbReference>
<dbReference type="PANTHER" id="PTHR10629:SF52">
    <property type="entry name" value="DNA (CYTOSINE-5)-METHYLTRANSFERASE 1"/>
    <property type="match status" value="1"/>
</dbReference>
<evidence type="ECO:0000313" key="8">
    <source>
        <dbReference type="EMBL" id="MEX6454594.1"/>
    </source>
</evidence>
<dbReference type="Proteomes" id="UP001560349">
    <property type="component" value="Unassembled WGS sequence"/>
</dbReference>
<keyword evidence="9" id="KW-1185">Reference proteome</keyword>
<dbReference type="PROSITE" id="PS51679">
    <property type="entry name" value="SAM_MT_C5"/>
    <property type="match status" value="1"/>
</dbReference>
<evidence type="ECO:0000256" key="4">
    <source>
        <dbReference type="ARBA" id="ARBA00022747"/>
    </source>
</evidence>
<gene>
    <name evidence="8" type="ORF">AB6N33_03945</name>
</gene>
<keyword evidence="1 5" id="KW-0489">Methyltransferase</keyword>
<dbReference type="PANTHER" id="PTHR10629">
    <property type="entry name" value="CYTOSINE-SPECIFIC METHYLTRANSFERASE"/>
    <property type="match status" value="1"/>
</dbReference>
<dbReference type="RefSeq" id="WP_032843630.1">
    <property type="nucleotide sequence ID" value="NZ_JBFTFB010000001.1"/>
</dbReference>
<dbReference type="EMBL" id="JBFTFB010000001">
    <property type="protein sequence ID" value="MEX6454594.1"/>
    <property type="molecule type" value="Genomic_DNA"/>
</dbReference>
<dbReference type="NCBIfam" id="TIGR00675">
    <property type="entry name" value="dcm"/>
    <property type="match status" value="1"/>
</dbReference>
<evidence type="ECO:0000313" key="9">
    <source>
        <dbReference type="Proteomes" id="UP001560349"/>
    </source>
</evidence>
<dbReference type="Gene3D" id="3.40.50.150">
    <property type="entry name" value="Vaccinia Virus protein VP39"/>
    <property type="match status" value="1"/>
</dbReference>
<dbReference type="GO" id="GO:0032259">
    <property type="term" value="P:methylation"/>
    <property type="evidence" value="ECO:0007669"/>
    <property type="project" value="UniProtKB-KW"/>
</dbReference>
<comment type="similarity">
    <text evidence="5 6">Belongs to the class I-like SAM-binding methyltransferase superfamily. C5-methyltransferase family.</text>
</comment>
<organism evidence="8 9">
    <name type="scientific">Fusobacterium vincentii</name>
    <name type="common">Fusobacterium nucleatum subsp. vincentii</name>
    <dbReference type="NCBI Taxonomy" id="155615"/>
    <lineage>
        <taxon>Bacteria</taxon>
        <taxon>Fusobacteriati</taxon>
        <taxon>Fusobacteriota</taxon>
        <taxon>Fusobacteriia</taxon>
        <taxon>Fusobacteriales</taxon>
        <taxon>Fusobacteriaceae</taxon>
        <taxon>Fusobacterium</taxon>
    </lineage>
</organism>
<keyword evidence="3 5" id="KW-0949">S-adenosyl-L-methionine</keyword>
<dbReference type="PRINTS" id="PR00105">
    <property type="entry name" value="C5METTRFRASE"/>
</dbReference>
<comment type="caution">
    <text evidence="8">The sequence shown here is derived from an EMBL/GenBank/DDBJ whole genome shotgun (WGS) entry which is preliminary data.</text>
</comment>
<dbReference type="Pfam" id="PF00145">
    <property type="entry name" value="DNA_methylase"/>
    <property type="match status" value="1"/>
</dbReference>
<feature type="active site" evidence="5">
    <location>
        <position position="97"/>
    </location>
</feature>
<reference evidence="8 9" key="1">
    <citation type="submission" date="2024-07" db="EMBL/GenBank/DDBJ databases">
        <authorList>
            <person name="Vancuren S.J."/>
            <person name="Robinson A."/>
            <person name="Cochrane K."/>
            <person name="Allen-Vercoe E."/>
        </authorList>
    </citation>
    <scope>NUCLEOTIDE SEQUENCE [LARGE SCALE GENOMIC DNA]</scope>
    <source>
        <strain evidence="8 9">2-A-13</strain>
    </source>
</reference>
<dbReference type="InterPro" id="IPR050390">
    <property type="entry name" value="C5-Methyltransferase"/>
</dbReference>
<dbReference type="InterPro" id="IPR018117">
    <property type="entry name" value="C5_DNA_meth_AS"/>
</dbReference>
<dbReference type="Gene3D" id="3.90.120.10">
    <property type="entry name" value="DNA Methylase, subunit A, domain 2"/>
    <property type="match status" value="1"/>
</dbReference>
<keyword evidence="4" id="KW-0680">Restriction system</keyword>
<comment type="catalytic activity">
    <reaction evidence="7">
        <text>a 2'-deoxycytidine in DNA + S-adenosyl-L-methionine = a 5-methyl-2'-deoxycytidine in DNA + S-adenosyl-L-homocysteine + H(+)</text>
        <dbReference type="Rhea" id="RHEA:13681"/>
        <dbReference type="Rhea" id="RHEA-COMP:11369"/>
        <dbReference type="Rhea" id="RHEA-COMP:11370"/>
        <dbReference type="ChEBI" id="CHEBI:15378"/>
        <dbReference type="ChEBI" id="CHEBI:57856"/>
        <dbReference type="ChEBI" id="CHEBI:59789"/>
        <dbReference type="ChEBI" id="CHEBI:85452"/>
        <dbReference type="ChEBI" id="CHEBI:85454"/>
        <dbReference type="EC" id="2.1.1.37"/>
    </reaction>
</comment>
<accession>A0ABV3YA76</accession>
<proteinExistence type="inferred from homology"/>